<name>A0AAP0G2P0_9ASPA</name>
<protein>
    <submittedName>
        <fullName evidence="2">Uncharacterized protein</fullName>
    </submittedName>
</protein>
<keyword evidence="3" id="KW-1185">Reference proteome</keyword>
<organism evidence="2 3">
    <name type="scientific">Platanthera zijinensis</name>
    <dbReference type="NCBI Taxonomy" id="2320716"/>
    <lineage>
        <taxon>Eukaryota</taxon>
        <taxon>Viridiplantae</taxon>
        <taxon>Streptophyta</taxon>
        <taxon>Embryophyta</taxon>
        <taxon>Tracheophyta</taxon>
        <taxon>Spermatophyta</taxon>
        <taxon>Magnoliopsida</taxon>
        <taxon>Liliopsida</taxon>
        <taxon>Asparagales</taxon>
        <taxon>Orchidaceae</taxon>
        <taxon>Orchidoideae</taxon>
        <taxon>Orchideae</taxon>
        <taxon>Orchidinae</taxon>
        <taxon>Platanthera</taxon>
    </lineage>
</organism>
<dbReference type="AlphaFoldDB" id="A0AAP0G2P0"/>
<evidence type="ECO:0000313" key="2">
    <source>
        <dbReference type="EMBL" id="KAK8934668.1"/>
    </source>
</evidence>
<reference evidence="2 3" key="1">
    <citation type="journal article" date="2022" name="Nat. Plants">
        <title>Genomes of leafy and leafless Platanthera orchids illuminate the evolution of mycoheterotrophy.</title>
        <authorList>
            <person name="Li M.H."/>
            <person name="Liu K.W."/>
            <person name="Li Z."/>
            <person name="Lu H.C."/>
            <person name="Ye Q.L."/>
            <person name="Zhang D."/>
            <person name="Wang J.Y."/>
            <person name="Li Y.F."/>
            <person name="Zhong Z.M."/>
            <person name="Liu X."/>
            <person name="Yu X."/>
            <person name="Liu D.K."/>
            <person name="Tu X.D."/>
            <person name="Liu B."/>
            <person name="Hao Y."/>
            <person name="Liao X.Y."/>
            <person name="Jiang Y.T."/>
            <person name="Sun W.H."/>
            <person name="Chen J."/>
            <person name="Chen Y.Q."/>
            <person name="Ai Y."/>
            <person name="Zhai J.W."/>
            <person name="Wu S.S."/>
            <person name="Zhou Z."/>
            <person name="Hsiao Y.Y."/>
            <person name="Wu W.L."/>
            <person name="Chen Y.Y."/>
            <person name="Lin Y.F."/>
            <person name="Hsu J.L."/>
            <person name="Li C.Y."/>
            <person name="Wang Z.W."/>
            <person name="Zhao X."/>
            <person name="Zhong W.Y."/>
            <person name="Ma X.K."/>
            <person name="Ma L."/>
            <person name="Huang J."/>
            <person name="Chen G.Z."/>
            <person name="Huang M.Z."/>
            <person name="Huang L."/>
            <person name="Peng D.H."/>
            <person name="Luo Y.B."/>
            <person name="Zou S.Q."/>
            <person name="Chen S.P."/>
            <person name="Lan S."/>
            <person name="Tsai W.C."/>
            <person name="Van de Peer Y."/>
            <person name="Liu Z.J."/>
        </authorList>
    </citation>
    <scope>NUCLEOTIDE SEQUENCE [LARGE SCALE GENOMIC DNA]</scope>
    <source>
        <strain evidence="2">Lor287</strain>
    </source>
</reference>
<feature type="region of interest" description="Disordered" evidence="1">
    <location>
        <begin position="118"/>
        <end position="138"/>
    </location>
</feature>
<proteinExistence type="predicted"/>
<feature type="compositionally biased region" description="Basic residues" evidence="1">
    <location>
        <begin position="123"/>
        <end position="133"/>
    </location>
</feature>
<evidence type="ECO:0000256" key="1">
    <source>
        <dbReference type="SAM" id="MobiDB-lite"/>
    </source>
</evidence>
<gene>
    <name evidence="2" type="ORF">KSP39_PZI014494</name>
</gene>
<dbReference type="Proteomes" id="UP001418222">
    <property type="component" value="Unassembled WGS sequence"/>
</dbReference>
<evidence type="ECO:0000313" key="3">
    <source>
        <dbReference type="Proteomes" id="UP001418222"/>
    </source>
</evidence>
<dbReference type="EMBL" id="JBBWWQ010000012">
    <property type="protein sequence ID" value="KAK8934668.1"/>
    <property type="molecule type" value="Genomic_DNA"/>
</dbReference>
<comment type="caution">
    <text evidence="2">The sequence shown here is derived from an EMBL/GenBank/DDBJ whole genome shotgun (WGS) entry which is preliminary data.</text>
</comment>
<sequence>MRHHSILASYIPRSPLTMAQLSGTTLFVVLLILLQSPERFEAMVFDLNCNHKLIRMICLNHVSCESLCAEWKNCPVGCSCSGECSAWNECFCQDCPYEQPPGGHGVCDSSAFGHGGHGGSKGYRGHGGRKGHGGHGGSNGYGGHGGSIGYGGHGGSNGYGGHGGSNGYGGH</sequence>
<accession>A0AAP0G2P0</accession>